<dbReference type="AlphaFoldDB" id="A0AAW9QX27"/>
<proteinExistence type="predicted"/>
<evidence type="ECO:0008006" key="4">
    <source>
        <dbReference type="Google" id="ProtNLM"/>
    </source>
</evidence>
<keyword evidence="1" id="KW-0732">Signal</keyword>
<comment type="caution">
    <text evidence="2">The sequence shown here is derived from an EMBL/GenBank/DDBJ whole genome shotgun (WGS) entry which is preliminary data.</text>
</comment>
<protein>
    <recommendedName>
        <fullName evidence="4">PEP-CTERM sorting domain-containing protein</fullName>
    </recommendedName>
</protein>
<evidence type="ECO:0000313" key="3">
    <source>
        <dbReference type="Proteomes" id="UP001328733"/>
    </source>
</evidence>
<dbReference type="Proteomes" id="UP001328733">
    <property type="component" value="Unassembled WGS sequence"/>
</dbReference>
<name>A0AAW9QX27_9CHRO</name>
<organism evidence="2 3">
    <name type="scientific">Pannus brasiliensis CCIBt3594</name>
    <dbReference type="NCBI Taxonomy" id="1427578"/>
    <lineage>
        <taxon>Bacteria</taxon>
        <taxon>Bacillati</taxon>
        <taxon>Cyanobacteriota</taxon>
        <taxon>Cyanophyceae</taxon>
        <taxon>Oscillatoriophycideae</taxon>
        <taxon>Chroococcales</taxon>
        <taxon>Microcystaceae</taxon>
        <taxon>Pannus</taxon>
    </lineage>
</organism>
<accession>A0AAW9QX27</accession>
<sequence length="334" mass="36967">MFIHRKISLGIALSVSGLVVNPVSAYDFGFSAGETSIYQTDFSVNDNWTLSGTSIDTVTGVIKGSAAFGRATYPLPAPVNLDLGDVFLYWSGIFPVRPTLTTANQEVDRYFVGLQYANNPPVCRQGTQIVSLTPCTGTQTEFDEEAELKVEMRPKNPTNPGNTLHRIYLDPDADPVNNLYTTQVTVPNYTEGVAMDFRLGFRKVSSTDYQVNWFYRNDSASPWQTMTNKLDGSPLILNLKNTDWVDTYRWFVPAPAPFESPVTFEAIRLQFRKGSTRDSAITALALTQIRTSPPIATDPLPVPEKASSIALLSLVGLGALFTRRQQKKENSRGF</sequence>
<keyword evidence="3" id="KW-1185">Reference proteome</keyword>
<dbReference type="RefSeq" id="WP_332865069.1">
    <property type="nucleotide sequence ID" value="NZ_JBAFSM010000017.1"/>
</dbReference>
<reference evidence="2 3" key="1">
    <citation type="submission" date="2024-01" db="EMBL/GenBank/DDBJ databases">
        <title>Genomic insights into the taxonomy and metabolism of the cyanobacterium Pannus brasiliensis CCIBt3594.</title>
        <authorList>
            <person name="Machado M."/>
            <person name="Botero N.B."/>
            <person name="Andreote A.P.D."/>
            <person name="Feitosa A.M.T."/>
            <person name="Popin R."/>
            <person name="Sivonen K."/>
            <person name="Fiore M.F."/>
        </authorList>
    </citation>
    <scope>NUCLEOTIDE SEQUENCE [LARGE SCALE GENOMIC DNA]</scope>
    <source>
        <strain evidence="2 3">CCIBt3594</strain>
    </source>
</reference>
<gene>
    <name evidence="2" type="ORF">V0288_10710</name>
</gene>
<evidence type="ECO:0000313" key="2">
    <source>
        <dbReference type="EMBL" id="MEG3437589.1"/>
    </source>
</evidence>
<feature type="chain" id="PRO_5043690287" description="PEP-CTERM sorting domain-containing protein" evidence="1">
    <location>
        <begin position="26"/>
        <end position="334"/>
    </location>
</feature>
<dbReference type="EMBL" id="JBAFSM010000017">
    <property type="protein sequence ID" value="MEG3437589.1"/>
    <property type="molecule type" value="Genomic_DNA"/>
</dbReference>
<evidence type="ECO:0000256" key="1">
    <source>
        <dbReference type="SAM" id="SignalP"/>
    </source>
</evidence>
<feature type="signal peptide" evidence="1">
    <location>
        <begin position="1"/>
        <end position="25"/>
    </location>
</feature>